<proteinExistence type="predicted"/>
<name>A0A9W9CUC3_9PEZI</name>
<dbReference type="Proteomes" id="UP001140453">
    <property type="component" value="Unassembled WGS sequence"/>
</dbReference>
<dbReference type="OrthoDB" id="4062651at2759"/>
<reference evidence="2" key="1">
    <citation type="submission" date="2022-10" db="EMBL/GenBank/DDBJ databases">
        <title>Tapping the CABI collections for fungal endophytes: first genome assemblies for Collariella, Neodidymelliopsis, Ascochyta clinopodiicola, Didymella pomorum, Didymosphaeria variabile, Neocosmospora piperis and Neocucurbitaria cava.</title>
        <authorList>
            <person name="Hill R."/>
        </authorList>
    </citation>
    <scope>NUCLEOTIDE SEQUENCE</scope>
    <source>
        <strain evidence="2">IMI 355082</strain>
    </source>
</reference>
<evidence type="ECO:0000313" key="3">
    <source>
        <dbReference type="Proteomes" id="UP001140453"/>
    </source>
</evidence>
<dbReference type="GO" id="GO:0004672">
    <property type="term" value="F:protein kinase activity"/>
    <property type="evidence" value="ECO:0007669"/>
    <property type="project" value="InterPro"/>
</dbReference>
<evidence type="ECO:0000259" key="1">
    <source>
        <dbReference type="PROSITE" id="PS50011"/>
    </source>
</evidence>
<dbReference type="InterPro" id="IPR000719">
    <property type="entry name" value="Prot_kinase_dom"/>
</dbReference>
<sequence>MDPTHEIVDSLILPYAAFHKKTPKPSNGTKASVIGPKNSWISIKTLSRSASVPEVWDIDGGETDRGFFCTVPKFARHKPPLRITTHMAWDKTHYSLQLSEVLELDAFFRAGKRKIHSLPLTQHLRKALGYWSSQRPHFQSEYESLPFGSKIFVDSLHEDVTQMRFRLVPDTSIEESWLSIDEFADEVSIPITSLSGMTVPWESLELVSHAHENISIVRITGQTDGPSFVFKALMEDTHYMYHELRLLLSMESHPNIIIKPHALVMKRRPGNSPGIAGFLLELYPGPTLQQRLHIEEYPVVTMEQKVSWSQQLVSALSHIRTQPPGYFPDFKPNNVVFTGGDSNDVSSIKPVLLDFEQRGTWHMWAPPEVRYVEYLELLALTSSEESVRERYRSLLREVFPHWTTSYNNRPLRDARDGYNLAWASLDTQARAKAQVYALGKVLWCIFENVPSPDGPHNVESFLEDFDQDQQFPEFRLSPPSVQNLVRRCTAGAPEWGDRRPGVARDGGRIVPWGRQGCEVTAEETQEAATRWWREELALAEDFVRHRYGRDEYGTSDHVAQLEQEIQERPSLDEVMEILKSLPTK</sequence>
<protein>
    <recommendedName>
        <fullName evidence="1">Protein kinase domain-containing protein</fullName>
    </recommendedName>
</protein>
<feature type="domain" description="Protein kinase" evidence="1">
    <location>
        <begin position="201"/>
        <end position="513"/>
    </location>
</feature>
<dbReference type="GO" id="GO:0005524">
    <property type="term" value="F:ATP binding"/>
    <property type="evidence" value="ECO:0007669"/>
    <property type="project" value="InterPro"/>
</dbReference>
<dbReference type="PROSITE" id="PS50011">
    <property type="entry name" value="PROTEIN_KINASE_DOM"/>
    <property type="match status" value="1"/>
</dbReference>
<dbReference type="SUPFAM" id="SSF56112">
    <property type="entry name" value="Protein kinase-like (PK-like)"/>
    <property type="match status" value="1"/>
</dbReference>
<dbReference type="InterPro" id="IPR011009">
    <property type="entry name" value="Kinase-like_dom_sf"/>
</dbReference>
<comment type="caution">
    <text evidence="2">The sequence shown here is derived from an EMBL/GenBank/DDBJ whole genome shotgun (WGS) entry which is preliminary data.</text>
</comment>
<gene>
    <name evidence="2" type="ORF">N0V93_006022</name>
</gene>
<dbReference type="EMBL" id="JAPEVB010000004">
    <property type="protein sequence ID" value="KAJ4388564.1"/>
    <property type="molecule type" value="Genomic_DNA"/>
</dbReference>
<organism evidence="2 3">
    <name type="scientific">Gnomoniopsis smithogilvyi</name>
    <dbReference type="NCBI Taxonomy" id="1191159"/>
    <lineage>
        <taxon>Eukaryota</taxon>
        <taxon>Fungi</taxon>
        <taxon>Dikarya</taxon>
        <taxon>Ascomycota</taxon>
        <taxon>Pezizomycotina</taxon>
        <taxon>Sordariomycetes</taxon>
        <taxon>Sordariomycetidae</taxon>
        <taxon>Diaporthales</taxon>
        <taxon>Gnomoniaceae</taxon>
        <taxon>Gnomoniopsis</taxon>
    </lineage>
</organism>
<dbReference type="Gene3D" id="1.10.510.10">
    <property type="entry name" value="Transferase(Phosphotransferase) domain 1"/>
    <property type="match status" value="1"/>
</dbReference>
<accession>A0A9W9CUC3</accession>
<keyword evidence="3" id="KW-1185">Reference proteome</keyword>
<dbReference type="AlphaFoldDB" id="A0A9W9CUC3"/>
<evidence type="ECO:0000313" key="2">
    <source>
        <dbReference type="EMBL" id="KAJ4388564.1"/>
    </source>
</evidence>